<dbReference type="Proteomes" id="UP000024635">
    <property type="component" value="Unassembled WGS sequence"/>
</dbReference>
<dbReference type="EMBL" id="JARK01001729">
    <property type="protein sequence ID" value="EYB81090.1"/>
    <property type="molecule type" value="Genomic_DNA"/>
</dbReference>
<evidence type="ECO:0000313" key="2">
    <source>
        <dbReference type="Proteomes" id="UP000024635"/>
    </source>
</evidence>
<evidence type="ECO:0000313" key="1">
    <source>
        <dbReference type="EMBL" id="EYB81090.1"/>
    </source>
</evidence>
<gene>
    <name evidence="1" type="primary">Acey_s0393.g613</name>
    <name evidence="1" type="ORF">Y032_0393g613</name>
</gene>
<keyword evidence="2" id="KW-1185">Reference proteome</keyword>
<protein>
    <submittedName>
        <fullName evidence="1">Uncharacterized protein</fullName>
    </submittedName>
</protein>
<accession>A0A016RRT9</accession>
<sequence length="95" mass="10489">MTKLIQHEFGSGPINRVIMAHYKWHEIPHNVEPVLAFVVVVVVVVVVEEPVPSPASSLSMSLRRVALHCAVMREKLVHASHGEPGANVVVGRKKR</sequence>
<reference evidence="2" key="1">
    <citation type="journal article" date="2015" name="Nat. Genet.">
        <title>The genome and transcriptome of the zoonotic hookworm Ancylostoma ceylanicum identify infection-specific gene families.</title>
        <authorList>
            <person name="Schwarz E.M."/>
            <person name="Hu Y."/>
            <person name="Antoshechkin I."/>
            <person name="Miller M.M."/>
            <person name="Sternberg P.W."/>
            <person name="Aroian R.V."/>
        </authorList>
    </citation>
    <scope>NUCLEOTIDE SEQUENCE</scope>
    <source>
        <strain evidence="2">HY135</strain>
    </source>
</reference>
<comment type="caution">
    <text evidence="1">The sequence shown here is derived from an EMBL/GenBank/DDBJ whole genome shotgun (WGS) entry which is preliminary data.</text>
</comment>
<name>A0A016RRT9_9BILA</name>
<organism evidence="1 2">
    <name type="scientific">Ancylostoma ceylanicum</name>
    <dbReference type="NCBI Taxonomy" id="53326"/>
    <lineage>
        <taxon>Eukaryota</taxon>
        <taxon>Metazoa</taxon>
        <taxon>Ecdysozoa</taxon>
        <taxon>Nematoda</taxon>
        <taxon>Chromadorea</taxon>
        <taxon>Rhabditida</taxon>
        <taxon>Rhabditina</taxon>
        <taxon>Rhabditomorpha</taxon>
        <taxon>Strongyloidea</taxon>
        <taxon>Ancylostomatidae</taxon>
        <taxon>Ancylostomatinae</taxon>
        <taxon>Ancylostoma</taxon>
    </lineage>
</organism>
<proteinExistence type="predicted"/>
<dbReference type="AlphaFoldDB" id="A0A016RRT9"/>